<accession>A0A3A1Y293</accession>
<name>A0A3A1Y293_9GAMM</name>
<evidence type="ECO:0000256" key="4">
    <source>
        <dbReference type="SAM" id="Phobius"/>
    </source>
</evidence>
<dbReference type="GO" id="GO:0003677">
    <property type="term" value="F:DNA binding"/>
    <property type="evidence" value="ECO:0007669"/>
    <property type="project" value="UniProtKB-KW"/>
</dbReference>
<dbReference type="InterPro" id="IPR050313">
    <property type="entry name" value="Carb_Metab_HTH_regulators"/>
</dbReference>
<gene>
    <name evidence="6" type="ORF">CKF54_06865</name>
</gene>
<dbReference type="EMBL" id="NRHC01000100">
    <property type="protein sequence ID" value="RIY31338.1"/>
    <property type="molecule type" value="Genomic_DNA"/>
</dbReference>
<dbReference type="SUPFAM" id="SSF46785">
    <property type="entry name" value="Winged helix' DNA-binding domain"/>
    <property type="match status" value="1"/>
</dbReference>
<dbReference type="Proteomes" id="UP000265691">
    <property type="component" value="Unassembled WGS sequence"/>
</dbReference>
<sequence length="294" mass="33741">MQNSLEQQKLLLCISFLNIILILFFVRGCMRPVQLRRQNILNLVNSIGIVSISHLATYFNVSKVTIRADVDILDKSKQLIKMHGCIKSLNFNDDDTSLLFDQKFSFNQKRKFQHEIKNRLSLYALNLVEDNSVIMLDSGTTIYELAVQISKKSRKNLTIVTSSLPICDLLSSISGITLVLLGGKLHQRGRCFIGEEAKAMLVDLEYDKLFLAVDGYHVDYGLTSQYEEEADLKYQMIQQANKVIVLSDHTKFGRHSKYKIVDFDIPDIVITDEQINPEYLKHFAKYKTNLIIVR</sequence>
<dbReference type="PANTHER" id="PTHR30363:SF44">
    <property type="entry name" value="AGA OPERON TRANSCRIPTIONAL REPRESSOR-RELATED"/>
    <property type="match status" value="1"/>
</dbReference>
<dbReference type="Gene3D" id="3.40.50.1360">
    <property type="match status" value="1"/>
</dbReference>
<dbReference type="Pfam" id="PF00455">
    <property type="entry name" value="DeoRC"/>
    <property type="match status" value="1"/>
</dbReference>
<dbReference type="InterPro" id="IPR036388">
    <property type="entry name" value="WH-like_DNA-bd_sf"/>
</dbReference>
<dbReference type="Gene3D" id="1.10.10.10">
    <property type="entry name" value="Winged helix-like DNA-binding domain superfamily/Winged helix DNA-binding domain"/>
    <property type="match status" value="1"/>
</dbReference>
<keyword evidence="2" id="KW-0238">DNA-binding</keyword>
<keyword evidence="4" id="KW-1133">Transmembrane helix</keyword>
<dbReference type="InterPro" id="IPR018356">
    <property type="entry name" value="Tscrpt_reg_HTH_DeoR_CS"/>
</dbReference>
<dbReference type="SMART" id="SM00420">
    <property type="entry name" value="HTH_DEOR"/>
    <property type="match status" value="1"/>
</dbReference>
<keyword evidence="7" id="KW-1185">Reference proteome</keyword>
<feature type="domain" description="HTH deoR-type" evidence="5">
    <location>
        <begin position="33"/>
        <end position="88"/>
    </location>
</feature>
<dbReference type="InterPro" id="IPR001034">
    <property type="entry name" value="DeoR_HTH"/>
</dbReference>
<dbReference type="PROSITE" id="PS00894">
    <property type="entry name" value="HTH_DEOR_1"/>
    <property type="match status" value="1"/>
</dbReference>
<keyword evidence="4" id="KW-0812">Transmembrane</keyword>
<dbReference type="OrthoDB" id="5685843at2"/>
<keyword evidence="1" id="KW-0805">Transcription regulation</keyword>
<organism evidence="6 7">
    <name type="scientific">Psittacicella hinzii</name>
    <dbReference type="NCBI Taxonomy" id="2028575"/>
    <lineage>
        <taxon>Bacteria</taxon>
        <taxon>Pseudomonadati</taxon>
        <taxon>Pseudomonadota</taxon>
        <taxon>Gammaproteobacteria</taxon>
        <taxon>Pasteurellales</taxon>
        <taxon>Psittacicellaceae</taxon>
        <taxon>Psittacicella</taxon>
    </lineage>
</organism>
<keyword evidence="3" id="KW-0804">Transcription</keyword>
<evidence type="ECO:0000256" key="1">
    <source>
        <dbReference type="ARBA" id="ARBA00023015"/>
    </source>
</evidence>
<keyword evidence="4" id="KW-0472">Membrane</keyword>
<dbReference type="AlphaFoldDB" id="A0A3A1Y293"/>
<evidence type="ECO:0000313" key="7">
    <source>
        <dbReference type="Proteomes" id="UP000265691"/>
    </source>
</evidence>
<dbReference type="InterPro" id="IPR036390">
    <property type="entry name" value="WH_DNA-bd_sf"/>
</dbReference>
<comment type="caution">
    <text evidence="6">The sequence shown here is derived from an EMBL/GenBank/DDBJ whole genome shotgun (WGS) entry which is preliminary data.</text>
</comment>
<dbReference type="PROSITE" id="PS51000">
    <property type="entry name" value="HTH_DEOR_2"/>
    <property type="match status" value="1"/>
</dbReference>
<dbReference type="SMART" id="SM01134">
    <property type="entry name" value="DeoRC"/>
    <property type="match status" value="1"/>
</dbReference>
<evidence type="ECO:0000313" key="6">
    <source>
        <dbReference type="EMBL" id="RIY31338.1"/>
    </source>
</evidence>
<evidence type="ECO:0000256" key="3">
    <source>
        <dbReference type="ARBA" id="ARBA00023163"/>
    </source>
</evidence>
<dbReference type="GO" id="GO:0003700">
    <property type="term" value="F:DNA-binding transcription factor activity"/>
    <property type="evidence" value="ECO:0007669"/>
    <property type="project" value="InterPro"/>
</dbReference>
<dbReference type="SUPFAM" id="SSF100950">
    <property type="entry name" value="NagB/RpiA/CoA transferase-like"/>
    <property type="match status" value="1"/>
</dbReference>
<feature type="transmembrane region" description="Helical" evidence="4">
    <location>
        <begin position="6"/>
        <end position="28"/>
    </location>
</feature>
<evidence type="ECO:0000259" key="5">
    <source>
        <dbReference type="PROSITE" id="PS51000"/>
    </source>
</evidence>
<reference evidence="6 7" key="1">
    <citation type="submission" date="2017-08" db="EMBL/GenBank/DDBJ databases">
        <title>Reclassification of Bisgaard taxon 37 and 44.</title>
        <authorList>
            <person name="Christensen H."/>
        </authorList>
    </citation>
    <scope>NUCLEOTIDE SEQUENCE [LARGE SCALE GENOMIC DNA]</scope>
    <source>
        <strain evidence="6 7">B96_3</strain>
    </source>
</reference>
<dbReference type="InterPro" id="IPR037171">
    <property type="entry name" value="NagB/RpiA_transferase-like"/>
</dbReference>
<dbReference type="InterPro" id="IPR014036">
    <property type="entry name" value="DeoR-like_C"/>
</dbReference>
<dbReference type="PANTHER" id="PTHR30363">
    <property type="entry name" value="HTH-TYPE TRANSCRIPTIONAL REGULATOR SRLR-RELATED"/>
    <property type="match status" value="1"/>
</dbReference>
<evidence type="ECO:0000256" key="2">
    <source>
        <dbReference type="ARBA" id="ARBA00023125"/>
    </source>
</evidence>
<protein>
    <recommendedName>
        <fullName evidence="5">HTH deoR-type domain-containing protein</fullName>
    </recommendedName>
</protein>
<feature type="transmembrane region" description="Helical" evidence="4">
    <location>
        <begin position="40"/>
        <end position="59"/>
    </location>
</feature>
<dbReference type="Pfam" id="PF08220">
    <property type="entry name" value="HTH_DeoR"/>
    <property type="match status" value="1"/>
</dbReference>
<proteinExistence type="predicted"/>